<evidence type="ECO:0000313" key="3">
    <source>
        <dbReference type="Proteomes" id="UP000019591"/>
    </source>
</evidence>
<dbReference type="InterPro" id="IPR051454">
    <property type="entry name" value="RNA/ubiquinone_mod_enzymes"/>
</dbReference>
<dbReference type="OrthoDB" id="9807498at2"/>
<dbReference type="AlphaFoldDB" id="W8TEF9"/>
<dbReference type="RefSeq" id="WP_025435213.1">
    <property type="nucleotide sequence ID" value="NZ_CP007452.1"/>
</dbReference>
<evidence type="ECO:0000313" key="2">
    <source>
        <dbReference type="EMBL" id="AHM56193.1"/>
    </source>
</evidence>
<dbReference type="Pfam" id="PF12392">
    <property type="entry name" value="DUF3656"/>
    <property type="match status" value="1"/>
</dbReference>
<dbReference type="PROSITE" id="PS01276">
    <property type="entry name" value="PEPTIDASE_U32"/>
    <property type="match status" value="1"/>
</dbReference>
<dbReference type="Pfam" id="PF01136">
    <property type="entry name" value="Peptidase_U32"/>
    <property type="match status" value="2"/>
</dbReference>
<evidence type="ECO:0000259" key="1">
    <source>
        <dbReference type="Pfam" id="PF12392"/>
    </source>
</evidence>
<dbReference type="PATRIC" id="fig|1286171.3.peg.845"/>
<protein>
    <submittedName>
        <fullName evidence="2">Putative protease YdcP</fullName>
        <ecNumber evidence="2">3.4.-.-</ecNumber>
    </submittedName>
</protein>
<organism evidence="2 3">
    <name type="scientific">Peptoclostridium acidaminophilum DSM 3953</name>
    <dbReference type="NCBI Taxonomy" id="1286171"/>
    <lineage>
        <taxon>Bacteria</taxon>
        <taxon>Bacillati</taxon>
        <taxon>Bacillota</taxon>
        <taxon>Clostridia</taxon>
        <taxon>Peptostreptococcales</taxon>
        <taxon>Peptoclostridiaceae</taxon>
        <taxon>Peptoclostridium</taxon>
    </lineage>
</organism>
<dbReference type="PANTHER" id="PTHR30217">
    <property type="entry name" value="PEPTIDASE U32 FAMILY"/>
    <property type="match status" value="1"/>
</dbReference>
<proteinExistence type="predicted"/>
<reference evidence="2 3" key="1">
    <citation type="journal article" date="2014" name="Genome Announc.">
        <title>Complete Genome Sequence of Amino Acid-Utilizing Eubacterium acidaminophilum al-2 (DSM 3953).</title>
        <authorList>
            <person name="Poehlein A."/>
            <person name="Andreesen J.R."/>
            <person name="Daniel R."/>
        </authorList>
    </citation>
    <scope>NUCLEOTIDE SEQUENCE [LARGE SCALE GENOMIC DNA]</scope>
    <source>
        <strain evidence="2 3">DSM 3953</strain>
    </source>
</reference>
<dbReference type="GO" id="GO:0006508">
    <property type="term" value="P:proteolysis"/>
    <property type="evidence" value="ECO:0007669"/>
    <property type="project" value="UniProtKB-KW"/>
</dbReference>
<dbReference type="SUPFAM" id="SSF51366">
    <property type="entry name" value="Ribulose-phoshate binding barrel"/>
    <property type="match status" value="1"/>
</dbReference>
<dbReference type="Proteomes" id="UP000019591">
    <property type="component" value="Chromosome"/>
</dbReference>
<dbReference type="EMBL" id="CP007452">
    <property type="protein sequence ID" value="AHM56193.1"/>
    <property type="molecule type" value="Genomic_DNA"/>
</dbReference>
<dbReference type="KEGG" id="eac:EAL2_c08930"/>
<dbReference type="eggNOG" id="COG0826">
    <property type="taxonomic scope" value="Bacteria"/>
</dbReference>
<dbReference type="InterPro" id="IPR011060">
    <property type="entry name" value="RibuloseP-bd_barrel"/>
</dbReference>
<dbReference type="EC" id="3.4.-.-" evidence="2"/>
<dbReference type="STRING" id="1286171.EAL2_c08930"/>
<dbReference type="InterPro" id="IPR020988">
    <property type="entry name" value="Pept_U32_collagenase"/>
</dbReference>
<keyword evidence="2" id="KW-0645">Protease</keyword>
<feature type="domain" description="Peptidase U32 collagenase" evidence="1">
    <location>
        <begin position="382"/>
        <end position="501"/>
    </location>
</feature>
<accession>W8TEF9</accession>
<dbReference type="InterPro" id="IPR001539">
    <property type="entry name" value="Peptidase_U32"/>
</dbReference>
<keyword evidence="3" id="KW-1185">Reference proteome</keyword>
<name>W8TEF9_PEPAC</name>
<dbReference type="GO" id="GO:0008233">
    <property type="term" value="F:peptidase activity"/>
    <property type="evidence" value="ECO:0007669"/>
    <property type="project" value="UniProtKB-KW"/>
</dbReference>
<dbReference type="HOGENOM" id="CLU_011540_4_1_9"/>
<keyword evidence="2" id="KW-0378">Hydrolase</keyword>
<sequence length="815" mass="89267">MKKIEILSPAGSFEAMVAAVQNGADAVYLGGSEFGARAFAGNFAREELLKAIEYCHLRGVRVYLTVNTLVKEAETERFTEYVEFLYEADVDALILQDMGMASLVRKHWPDFEIHASTQMSAHSLEDVRLLEGMGFSRVVLSRELSIEEISHICKNCSVEIEIFVHGALCICYSGQCLMSSMIGGRSGNRGRCAQPCRREYSLIRADGTKVDTKGNYLMSPQDVCTAEELASLAESGVASLKIEGRMKRPEYVAVVTRVYKKALERHAQGESILVDKWDIKDLYSIFNRGFTKGYLFGKINTQIINTLKPSNAGVYLGEVAYYDRQRKKLGIKLEDELSKGDGLSIGVSVGRILKGALVKDHASAGESVEIDFIGEASDGEKIYKTSNSRLLKSAELSYENGIEAIKIGLSASFKARLGEYPSLVLADCDGNTASAQGSKVAEKALKVSISEQKVKEQLEKLGNTPYNLSDLQMDLEEGISMPVSVINEMRREAVEKLNKLRAIRHSGRVARGEQSIYEAGAGSGKAKYKGAPKLRIKLKNIEQLREVLSRTAAEDIDIVYYENPRGMAAALEIAKAAGIKLVCSLPRIMRSSEYSVLKRLVDSGVADFQVGSLGQLRVACENGLSAHCDYSLNVFNSFSVMALSGFGAKSVCLSPELRLDEISEIAKCNQAGAELEAVAYGRIPLMISEYCPVGTLDGSCGEARNKSACKNDSAYMLEDQKGEMFPVSNDGSCRSVIYNSKTICMLDHLDEMHTSGVDAFRVDISLEEPGLAAEIVKAYASTIKNGFRFDNEALEVYSTLKAKGITKGHYYRGVE</sequence>
<gene>
    <name evidence="2" type="primary">ydcP</name>
    <name evidence="2" type="ORF">EAL2_c08930</name>
</gene>
<dbReference type="PANTHER" id="PTHR30217:SF10">
    <property type="entry name" value="23S RRNA 5-HYDROXYCYTIDINE C2501 SYNTHASE"/>
    <property type="match status" value="1"/>
</dbReference>